<dbReference type="GO" id="GO:0003677">
    <property type="term" value="F:DNA binding"/>
    <property type="evidence" value="ECO:0007669"/>
    <property type="project" value="InterPro"/>
</dbReference>
<name>A0A081RCY7_SPHCR</name>
<dbReference type="Gene3D" id="1.10.260.40">
    <property type="entry name" value="lambda repressor-like DNA-binding domains"/>
    <property type="match status" value="1"/>
</dbReference>
<dbReference type="CDD" id="cd00093">
    <property type="entry name" value="HTH_XRE"/>
    <property type="match status" value="1"/>
</dbReference>
<dbReference type="Proteomes" id="UP000028411">
    <property type="component" value="Unassembled WGS sequence"/>
</dbReference>
<protein>
    <submittedName>
        <fullName evidence="2">Transcriptional regulator, y4mF family</fullName>
    </submittedName>
</protein>
<dbReference type="SUPFAM" id="SSF47413">
    <property type="entry name" value="lambda repressor-like DNA-binding domains"/>
    <property type="match status" value="1"/>
</dbReference>
<evidence type="ECO:0000313" key="2">
    <source>
        <dbReference type="EMBL" id="KEQ53060.1"/>
    </source>
</evidence>
<dbReference type="RefSeq" id="WP_037452685.1">
    <property type="nucleotide sequence ID" value="NZ_JFHR01000030.1"/>
</dbReference>
<sequence>MANEQRCIDASTGMAGFGAQLRSLRRNKLGLTQRGFAERYNLGPRTIRDLEQGVTNPTPAMRLIVAAIDRDPGGMEEAAIMAAKPSVTV</sequence>
<dbReference type="InterPro" id="IPR010982">
    <property type="entry name" value="Lambda_DNA-bd_dom_sf"/>
</dbReference>
<dbReference type="Pfam" id="PF01381">
    <property type="entry name" value="HTH_3"/>
    <property type="match status" value="1"/>
</dbReference>
<feature type="domain" description="HTH cro/C1-type" evidence="1">
    <location>
        <begin position="21"/>
        <end position="75"/>
    </location>
</feature>
<accession>A0A081RCY7</accession>
<dbReference type="AlphaFoldDB" id="A0A081RCY7"/>
<dbReference type="InterPro" id="IPR001387">
    <property type="entry name" value="Cro/C1-type_HTH"/>
</dbReference>
<gene>
    <name evidence="2" type="ORF">BV95_02716</name>
</gene>
<comment type="caution">
    <text evidence="2">The sequence shown here is derived from an EMBL/GenBank/DDBJ whole genome shotgun (WGS) entry which is preliminary data.</text>
</comment>
<evidence type="ECO:0000259" key="1">
    <source>
        <dbReference type="PROSITE" id="PS50943"/>
    </source>
</evidence>
<organism evidence="2 3">
    <name type="scientific">Sphingobium chlorophenolicum</name>
    <dbReference type="NCBI Taxonomy" id="46429"/>
    <lineage>
        <taxon>Bacteria</taxon>
        <taxon>Pseudomonadati</taxon>
        <taxon>Pseudomonadota</taxon>
        <taxon>Alphaproteobacteria</taxon>
        <taxon>Sphingomonadales</taxon>
        <taxon>Sphingomonadaceae</taxon>
        <taxon>Sphingobium</taxon>
    </lineage>
</organism>
<dbReference type="OrthoDB" id="461984at2"/>
<evidence type="ECO:0000313" key="3">
    <source>
        <dbReference type="Proteomes" id="UP000028411"/>
    </source>
</evidence>
<reference evidence="2 3" key="1">
    <citation type="submission" date="2014-02" db="EMBL/GenBank/DDBJ databases">
        <title>Whole genome sequence of Sphingobium chlorophenolicum NBRC 16172.</title>
        <authorList>
            <person name="Gan H.M."/>
            <person name="Gan H.Y."/>
            <person name="Chew T.H."/>
            <person name="Savka M.A."/>
        </authorList>
    </citation>
    <scope>NUCLEOTIDE SEQUENCE [LARGE SCALE GENOMIC DNA]</scope>
    <source>
        <strain evidence="2 3">NBRC 16172</strain>
    </source>
</reference>
<proteinExistence type="predicted"/>
<dbReference type="EMBL" id="JFHR01000030">
    <property type="protein sequence ID" value="KEQ53060.1"/>
    <property type="molecule type" value="Genomic_DNA"/>
</dbReference>
<dbReference type="PROSITE" id="PS50943">
    <property type="entry name" value="HTH_CROC1"/>
    <property type="match status" value="1"/>
</dbReference>